<proteinExistence type="predicted"/>
<dbReference type="GO" id="GO:0016853">
    <property type="term" value="F:isomerase activity"/>
    <property type="evidence" value="ECO:0007669"/>
    <property type="project" value="UniProtKB-KW"/>
</dbReference>
<keyword evidence="1" id="KW-0413">Isomerase</keyword>
<dbReference type="RefSeq" id="WP_045362110.1">
    <property type="nucleotide sequence ID" value="NZ_AP018150.1"/>
</dbReference>
<dbReference type="AlphaFoldDB" id="A0A2Z6EV55"/>
<dbReference type="Proteomes" id="UP000282597">
    <property type="component" value="Chromosome"/>
</dbReference>
<evidence type="ECO:0000313" key="2">
    <source>
        <dbReference type="Proteomes" id="UP000282597"/>
    </source>
</evidence>
<accession>A0A2Z6EV55</accession>
<organism evidence="1 2">
    <name type="scientific">Mycoavidus cysteinexigens</name>
    <dbReference type="NCBI Taxonomy" id="1553431"/>
    <lineage>
        <taxon>Bacteria</taxon>
        <taxon>Pseudomonadati</taxon>
        <taxon>Pseudomonadota</taxon>
        <taxon>Betaproteobacteria</taxon>
        <taxon>Burkholderiales</taxon>
        <taxon>Burkholderiaceae</taxon>
        <taxon>Mycoavidus</taxon>
    </lineage>
</organism>
<protein>
    <submittedName>
        <fullName evidence="1">3-beta hydroxysteroid dehydrogenase/isomerase family</fullName>
    </submittedName>
</protein>
<dbReference type="EMBL" id="AP018150">
    <property type="protein sequence ID" value="BBE09340.1"/>
    <property type="molecule type" value="Genomic_DNA"/>
</dbReference>
<dbReference type="InterPro" id="IPR013120">
    <property type="entry name" value="FAR_NAD-bd"/>
</dbReference>
<gene>
    <name evidence="1" type="ORF">MCB1EB_1179</name>
</gene>
<name>A0A2Z6EV55_9BURK</name>
<dbReference type="SUPFAM" id="SSF51735">
    <property type="entry name" value="NAD(P)-binding Rossmann-fold domains"/>
    <property type="match status" value="1"/>
</dbReference>
<evidence type="ECO:0000313" key="1">
    <source>
        <dbReference type="EMBL" id="BBE09340.1"/>
    </source>
</evidence>
<dbReference type="Gene3D" id="3.40.50.720">
    <property type="entry name" value="NAD(P)-binding Rossmann-like Domain"/>
    <property type="match status" value="1"/>
</dbReference>
<keyword evidence="2" id="KW-1185">Reference proteome</keyword>
<dbReference type="KEGG" id="mcys:MCB1EB_1179"/>
<reference evidence="1 2" key="1">
    <citation type="journal article" date="2018" name="Microbes Environ.">
        <title>Comparative Genomic Insights into Endofungal Lifestyles of Two Bacterial Endosymbionts, Mycoavidus cysteinexigens and Burkholderia rhizoxinica.</title>
        <authorList>
            <person name="Sharmin D."/>
            <person name="Guo Y."/>
            <person name="Nishizawa T."/>
            <person name="Ohshima S."/>
            <person name="Sato Y."/>
            <person name="Takashima Y."/>
            <person name="Narisawa K."/>
            <person name="Ohta H."/>
        </authorList>
    </citation>
    <scope>NUCLEOTIDE SEQUENCE [LARGE SCALE GENOMIC DNA]</scope>
    <source>
        <strain evidence="1 2">B1-EB</strain>
    </source>
</reference>
<dbReference type="Pfam" id="PF07993">
    <property type="entry name" value="NAD_binding_4"/>
    <property type="match status" value="1"/>
</dbReference>
<dbReference type="InterPro" id="IPR036291">
    <property type="entry name" value="NAD(P)-bd_dom_sf"/>
</dbReference>
<dbReference type="PANTHER" id="PTHR43000">
    <property type="entry name" value="DTDP-D-GLUCOSE 4,6-DEHYDRATASE-RELATED"/>
    <property type="match status" value="1"/>
</dbReference>
<sequence length="418" mass="47630">MNLFVTGASGFLGAHTIIQWLSQQPNGKVAGLVRAPTEAAARDKLRGVLKQALHDQNLDLEWAQLEPRITVLYGDIAEYGWHEQAAFKKWFAASGRVRVFHNAANQSLRDEDRRLVWRHNVEGTRVLLSVLLEQPGIESFNYISTAYVTGTREGHILEDATERPPDFYNGHEESKWQAEQIVKQVCSAQRLPYRIFRPSILVGHSVTHRAFAMTGFYAFIDKLLRTKQRHKLAGAVQNTPQKLMAPSFKRAATLNLVPVDLAALEILDLMEQGMMSAYRCFHITNERPFSVADLCFALESLLDMQFSYSAPQQAQQPSLVELGLRYYLPYLMDFHRFDRRNVHLFGAARYQERYLFDLTRLRELVSAFLKQRAQAGIPRQDNPAAQPVISEAVSAILKRSSHGDATAHQWSVHDREML</sequence>